<dbReference type="Proteomes" id="UP000054845">
    <property type="component" value="Unassembled WGS sequence"/>
</dbReference>
<protein>
    <submittedName>
        <fullName evidence="2">Uncharacterized protein</fullName>
    </submittedName>
</protein>
<organism evidence="2 3">
    <name type="scientific">Ceraceosorus bombacis</name>
    <dbReference type="NCBI Taxonomy" id="401625"/>
    <lineage>
        <taxon>Eukaryota</taxon>
        <taxon>Fungi</taxon>
        <taxon>Dikarya</taxon>
        <taxon>Basidiomycota</taxon>
        <taxon>Ustilaginomycotina</taxon>
        <taxon>Exobasidiomycetes</taxon>
        <taxon>Ceraceosorales</taxon>
        <taxon>Ceraceosoraceae</taxon>
        <taxon>Ceraceosorus</taxon>
    </lineage>
</organism>
<dbReference type="AlphaFoldDB" id="A0A0P1A3X3"/>
<evidence type="ECO:0000313" key="3">
    <source>
        <dbReference type="Proteomes" id="UP000054845"/>
    </source>
</evidence>
<proteinExistence type="predicted"/>
<accession>A0A0P1A3X3</accession>
<evidence type="ECO:0000256" key="1">
    <source>
        <dbReference type="SAM" id="MobiDB-lite"/>
    </source>
</evidence>
<keyword evidence="3" id="KW-1185">Reference proteome</keyword>
<evidence type="ECO:0000313" key="2">
    <source>
        <dbReference type="EMBL" id="CEG19345.1"/>
    </source>
</evidence>
<dbReference type="EMBL" id="CCYA01000291">
    <property type="protein sequence ID" value="CEG19345.1"/>
    <property type="molecule type" value="Genomic_DNA"/>
</dbReference>
<feature type="region of interest" description="Disordered" evidence="1">
    <location>
        <begin position="1"/>
        <end position="24"/>
    </location>
</feature>
<reference evidence="2 3" key="1">
    <citation type="submission" date="2014-09" db="EMBL/GenBank/DDBJ databases">
        <authorList>
            <person name="Magalhaes I.L.F."/>
            <person name="Oliveira U."/>
            <person name="Santos F.R."/>
            <person name="Vidigal T.H.D.A."/>
            <person name="Brescovit A.D."/>
            <person name="Santos A.J."/>
        </authorList>
    </citation>
    <scope>NUCLEOTIDE SEQUENCE [LARGE SCALE GENOMIC DNA]</scope>
</reference>
<name>A0A0P1A3X3_9BASI</name>
<sequence>MATATASSYKHTKTALGDSPNSCSSLSQAVLHTRFLSGGSTSALPKKQAPFLRV</sequence>